<dbReference type="Pfam" id="PF07727">
    <property type="entry name" value="RVT_2"/>
    <property type="match status" value="1"/>
</dbReference>
<evidence type="ECO:0000313" key="2">
    <source>
        <dbReference type="EMBL" id="WKA03983.1"/>
    </source>
</evidence>
<protein>
    <recommendedName>
        <fullName evidence="1">Reverse transcriptase Ty1/copia-type domain-containing protein</fullName>
    </recommendedName>
</protein>
<dbReference type="InterPro" id="IPR013103">
    <property type="entry name" value="RVT_2"/>
</dbReference>
<reference evidence="2 3" key="1">
    <citation type="journal article" date="2023" name="Hortic Res">
        <title>The complete reference genome for grapevine (Vitis vinifera L.) genetics and breeding.</title>
        <authorList>
            <person name="Shi X."/>
            <person name="Cao S."/>
            <person name="Wang X."/>
            <person name="Huang S."/>
            <person name="Wang Y."/>
            <person name="Liu Z."/>
            <person name="Liu W."/>
            <person name="Leng X."/>
            <person name="Peng Y."/>
            <person name="Wang N."/>
            <person name="Wang Y."/>
            <person name="Ma Z."/>
            <person name="Xu X."/>
            <person name="Zhang F."/>
            <person name="Xue H."/>
            <person name="Zhong H."/>
            <person name="Wang Y."/>
            <person name="Zhang K."/>
            <person name="Velt A."/>
            <person name="Avia K."/>
            <person name="Holtgrawe D."/>
            <person name="Grimplet J."/>
            <person name="Matus J.T."/>
            <person name="Ware D."/>
            <person name="Wu X."/>
            <person name="Wang H."/>
            <person name="Liu C."/>
            <person name="Fang Y."/>
            <person name="Rustenholz C."/>
            <person name="Cheng Z."/>
            <person name="Xiao H."/>
            <person name="Zhou Y."/>
        </authorList>
    </citation>
    <scope>NUCLEOTIDE SEQUENCE [LARGE SCALE GENOMIC DNA]</scope>
    <source>
        <strain evidence="3">cv. Pinot noir / PN40024</strain>
        <tissue evidence="2">Leaf</tissue>
    </source>
</reference>
<dbReference type="InterPro" id="IPR043502">
    <property type="entry name" value="DNA/RNA_pol_sf"/>
</dbReference>
<dbReference type="EMBL" id="CP126661">
    <property type="protein sequence ID" value="WKA03983.1"/>
    <property type="molecule type" value="Genomic_DNA"/>
</dbReference>
<proteinExistence type="predicted"/>
<dbReference type="SUPFAM" id="SSF56672">
    <property type="entry name" value="DNA/RNA polymerases"/>
    <property type="match status" value="1"/>
</dbReference>
<sequence length="262" mass="29279">MVPSDDISVTPIALDATTTLTLSPTPGMASSSSTSNPSFFEPPLPITPAPPTCTHPMIKRHLDGTMDWFKACLVAKGFNQCSSVDYIETFSPVIKLTTIRLIFSLALSNNWPFKQIDVNNMFLHGQLTEQVFMQQPVGFIDQSYPHHVCSLQKSIYGLKQGPRAWVEVILVQQGLFLSQNHYVHDLLIKLKMTGAKEVKTPMSVSVKLMLDDGSTSCDAIEYRHTIGSLQYLSLTRPNLSFAVNCLAQFMHKPTIMHWQHVK</sequence>
<name>A0ABY9D8T9_VITVI</name>
<dbReference type="Proteomes" id="UP001227230">
    <property type="component" value="Chromosome 14"/>
</dbReference>
<dbReference type="PANTHER" id="PTHR11439">
    <property type="entry name" value="GAG-POL-RELATED RETROTRANSPOSON"/>
    <property type="match status" value="1"/>
</dbReference>
<dbReference type="PANTHER" id="PTHR11439:SF463">
    <property type="entry name" value="REVERSE TRANSCRIPTASE TY1_COPIA-TYPE DOMAIN-CONTAINING PROTEIN"/>
    <property type="match status" value="1"/>
</dbReference>
<gene>
    <name evidence="2" type="ORF">VitviT2T_022053</name>
</gene>
<keyword evidence="3" id="KW-1185">Reference proteome</keyword>
<accession>A0ABY9D8T9</accession>
<evidence type="ECO:0000259" key="1">
    <source>
        <dbReference type="Pfam" id="PF07727"/>
    </source>
</evidence>
<feature type="domain" description="Reverse transcriptase Ty1/copia-type" evidence="1">
    <location>
        <begin position="68"/>
        <end position="169"/>
    </location>
</feature>
<organism evidence="2 3">
    <name type="scientific">Vitis vinifera</name>
    <name type="common">Grape</name>
    <dbReference type="NCBI Taxonomy" id="29760"/>
    <lineage>
        <taxon>Eukaryota</taxon>
        <taxon>Viridiplantae</taxon>
        <taxon>Streptophyta</taxon>
        <taxon>Embryophyta</taxon>
        <taxon>Tracheophyta</taxon>
        <taxon>Spermatophyta</taxon>
        <taxon>Magnoliopsida</taxon>
        <taxon>eudicotyledons</taxon>
        <taxon>Gunneridae</taxon>
        <taxon>Pentapetalae</taxon>
        <taxon>rosids</taxon>
        <taxon>Vitales</taxon>
        <taxon>Vitaceae</taxon>
        <taxon>Viteae</taxon>
        <taxon>Vitis</taxon>
    </lineage>
</organism>
<evidence type="ECO:0000313" key="3">
    <source>
        <dbReference type="Proteomes" id="UP001227230"/>
    </source>
</evidence>